<evidence type="ECO:0000313" key="1">
    <source>
        <dbReference type="EMBL" id="KAA6389512.1"/>
    </source>
</evidence>
<proteinExistence type="predicted"/>
<dbReference type="EMBL" id="SNRW01003559">
    <property type="protein sequence ID" value="KAA6389512.1"/>
    <property type="molecule type" value="Genomic_DNA"/>
</dbReference>
<protein>
    <submittedName>
        <fullName evidence="1">Uncharacterized protein</fullName>
    </submittedName>
</protein>
<accession>A0A5J4W4A6</accession>
<organism evidence="1 2">
    <name type="scientific">Streblomastix strix</name>
    <dbReference type="NCBI Taxonomy" id="222440"/>
    <lineage>
        <taxon>Eukaryota</taxon>
        <taxon>Metamonada</taxon>
        <taxon>Preaxostyla</taxon>
        <taxon>Oxymonadida</taxon>
        <taxon>Streblomastigidae</taxon>
        <taxon>Streblomastix</taxon>
    </lineage>
</organism>
<evidence type="ECO:0000313" key="2">
    <source>
        <dbReference type="Proteomes" id="UP000324800"/>
    </source>
</evidence>
<sequence length="627" mass="71089">MSEVLRQASIHPQSFNISRLEFFDQPLNQLTSDGQRFTGALLGARCQGTCSMVQSCQVCWQITIPGERFALQLNLIPGLSTALNSKARARARVNFNGLDDPQADWTRTMECGAEDNQLPLDTNEHIKLWLGYSTACGPFLQIAICKDNTKLWETSIYAREQAVIAANSLSDSCTKNSVSVSPLETVVSGRRNCGVFIDIPVDAFTADSFNYLIPYPITIAGVLDLNQLNPIFNSFPVLPRNYASLYLQLWTQDFLQDLKVVWLNKSNTISNQHLAYQMIPPEKPDLIFLLNTVRDSYLGFSVRLVNMEGKLATERRPTNSISQIKDARFTKLDINNVCFNMENEQAIIDMIRTQKILNFPTQIIRTQSSNFPFRGFSENGGSMQSMMSYSNIKAMFITFALNQYPTWMFPVLFQKFNLEIDQRHIIQQEYVSLNPMVTGQMFEWFVEQDLVSAPSDLYHSLNFQNQTINDGNGNYYGYMGTSYIDRENIFYNTTLYIGSKEVKIYYPHKFMLAWKMATDDSFMRGYNSTKMGARTNIQVTLQGSITQGIVDNSQILDAAPGIQDDQNNLLQFIATRAYPTPTNAQITPQMHYLCDAIIRFTFDDAPDPQVLNFEIIGEVGGTMLRSG</sequence>
<comment type="caution">
    <text evidence="1">The sequence shown here is derived from an EMBL/GenBank/DDBJ whole genome shotgun (WGS) entry which is preliminary data.</text>
</comment>
<dbReference type="AlphaFoldDB" id="A0A5J4W4A6"/>
<gene>
    <name evidence="1" type="ORF">EZS28_014964</name>
</gene>
<reference evidence="1 2" key="1">
    <citation type="submission" date="2019-03" db="EMBL/GenBank/DDBJ databases">
        <title>Single cell metagenomics reveals metabolic interactions within the superorganism composed of flagellate Streblomastix strix and complex community of Bacteroidetes bacteria on its surface.</title>
        <authorList>
            <person name="Treitli S.C."/>
            <person name="Kolisko M."/>
            <person name="Husnik F."/>
            <person name="Keeling P."/>
            <person name="Hampl V."/>
        </authorList>
    </citation>
    <scope>NUCLEOTIDE SEQUENCE [LARGE SCALE GENOMIC DNA]</scope>
    <source>
        <strain evidence="1">ST1C</strain>
    </source>
</reference>
<dbReference type="Proteomes" id="UP000324800">
    <property type="component" value="Unassembled WGS sequence"/>
</dbReference>
<name>A0A5J4W4A6_9EUKA</name>